<evidence type="ECO:0000256" key="6">
    <source>
        <dbReference type="ARBA" id="ARBA00022837"/>
    </source>
</evidence>
<feature type="domain" description="Cadherin" evidence="14">
    <location>
        <begin position="246"/>
        <end position="350"/>
    </location>
</feature>
<organism evidence="15 16">
    <name type="scientific">Crotophaga sulcirostris</name>
    <name type="common">Groove-billed ani</name>
    <dbReference type="NCBI Taxonomy" id="33598"/>
    <lineage>
        <taxon>Eukaryota</taxon>
        <taxon>Metazoa</taxon>
        <taxon>Chordata</taxon>
        <taxon>Craniata</taxon>
        <taxon>Vertebrata</taxon>
        <taxon>Euteleostomi</taxon>
        <taxon>Archelosauria</taxon>
        <taxon>Archosauria</taxon>
        <taxon>Dinosauria</taxon>
        <taxon>Saurischia</taxon>
        <taxon>Theropoda</taxon>
        <taxon>Coelurosauria</taxon>
        <taxon>Aves</taxon>
        <taxon>Neognathae</taxon>
        <taxon>Neoaves</taxon>
        <taxon>Otidimorphae</taxon>
        <taxon>Cuculiformes</taxon>
        <taxon>Crotophagidae</taxon>
        <taxon>Crotophaga</taxon>
    </lineage>
</organism>
<keyword evidence="6 11" id="KW-0106">Calcium</keyword>
<dbReference type="FunFam" id="2.60.40.60:FF:000002">
    <property type="entry name" value="Protocadherin alpha 2"/>
    <property type="match status" value="1"/>
</dbReference>
<evidence type="ECO:0000256" key="4">
    <source>
        <dbReference type="ARBA" id="ARBA00022729"/>
    </source>
</evidence>
<dbReference type="FunFam" id="2.60.40.60:FF:000007">
    <property type="entry name" value="Protocadherin alpha 2"/>
    <property type="match status" value="1"/>
</dbReference>
<dbReference type="EMBL" id="VYZB01000910">
    <property type="protein sequence ID" value="NWS77304.1"/>
    <property type="molecule type" value="Genomic_DNA"/>
</dbReference>
<dbReference type="InterPro" id="IPR015919">
    <property type="entry name" value="Cadherin-like_sf"/>
</dbReference>
<keyword evidence="4 13" id="KW-0732">Signal</keyword>
<keyword evidence="3 12" id="KW-0812">Transmembrane</keyword>
<keyword evidence="2" id="KW-1003">Cell membrane</keyword>
<comment type="subcellular location">
    <subcellularLocation>
        <location evidence="1">Cell membrane</location>
        <topology evidence="1">Single-pass type I membrane protein</topology>
    </subcellularLocation>
</comment>
<dbReference type="Pfam" id="PF00028">
    <property type="entry name" value="Cadherin"/>
    <property type="match status" value="5"/>
</dbReference>
<dbReference type="SMART" id="SM00112">
    <property type="entry name" value="CA"/>
    <property type="match status" value="6"/>
</dbReference>
<dbReference type="GO" id="GO:0005509">
    <property type="term" value="F:calcium ion binding"/>
    <property type="evidence" value="ECO:0007669"/>
    <property type="project" value="UniProtKB-UniRule"/>
</dbReference>
<dbReference type="PROSITE" id="PS00232">
    <property type="entry name" value="CADHERIN_1"/>
    <property type="match status" value="3"/>
</dbReference>
<dbReference type="CDD" id="cd11304">
    <property type="entry name" value="Cadherin_repeat"/>
    <property type="match status" value="6"/>
</dbReference>
<feature type="transmembrane region" description="Helical" evidence="12">
    <location>
        <begin position="692"/>
        <end position="714"/>
    </location>
</feature>
<dbReference type="FunFam" id="2.60.40.60:FF:000004">
    <property type="entry name" value="Protocadherin 1 gamma 2"/>
    <property type="match status" value="1"/>
</dbReference>
<name>A0A7K5I7I4_CROSL</name>
<keyword evidence="8 12" id="KW-1133">Transmembrane helix</keyword>
<evidence type="ECO:0000256" key="13">
    <source>
        <dbReference type="SAM" id="SignalP"/>
    </source>
</evidence>
<evidence type="ECO:0000256" key="3">
    <source>
        <dbReference type="ARBA" id="ARBA00022692"/>
    </source>
</evidence>
<evidence type="ECO:0000256" key="2">
    <source>
        <dbReference type="ARBA" id="ARBA00022475"/>
    </source>
</evidence>
<feature type="domain" description="Cadherin" evidence="14">
    <location>
        <begin position="572"/>
        <end position="678"/>
    </location>
</feature>
<feature type="domain" description="Cadherin" evidence="14">
    <location>
        <begin position="456"/>
        <end position="565"/>
    </location>
</feature>
<keyword evidence="7" id="KW-0130">Cell adhesion</keyword>
<dbReference type="SUPFAM" id="SSF49313">
    <property type="entry name" value="Cadherin-like"/>
    <property type="match status" value="6"/>
</dbReference>
<evidence type="ECO:0000256" key="11">
    <source>
        <dbReference type="PROSITE-ProRule" id="PRU00043"/>
    </source>
</evidence>
<feature type="domain" description="Cadherin" evidence="14">
    <location>
        <begin position="351"/>
        <end position="455"/>
    </location>
</feature>
<evidence type="ECO:0000313" key="15">
    <source>
        <dbReference type="EMBL" id="NWS77304.1"/>
    </source>
</evidence>
<evidence type="ECO:0000313" key="16">
    <source>
        <dbReference type="Proteomes" id="UP000549499"/>
    </source>
</evidence>
<accession>A0A7K5I7I4</accession>
<feature type="domain" description="Cadherin" evidence="14">
    <location>
        <begin position="136"/>
        <end position="245"/>
    </location>
</feature>
<evidence type="ECO:0000256" key="8">
    <source>
        <dbReference type="ARBA" id="ARBA00022989"/>
    </source>
</evidence>
<proteinExistence type="predicted"/>
<dbReference type="Pfam" id="PF08266">
    <property type="entry name" value="Cadherin_2"/>
    <property type="match status" value="1"/>
</dbReference>
<feature type="domain" description="Cadherin" evidence="14">
    <location>
        <begin position="29"/>
        <end position="135"/>
    </location>
</feature>
<dbReference type="Pfam" id="PF16492">
    <property type="entry name" value="Cadherin_C_2"/>
    <property type="match status" value="1"/>
</dbReference>
<comment type="caution">
    <text evidence="15">The sequence shown here is derived from an EMBL/GenBank/DDBJ whole genome shotgun (WGS) entry which is preliminary data.</text>
</comment>
<keyword evidence="9 12" id="KW-0472">Membrane</keyword>
<feature type="signal peptide" evidence="13">
    <location>
        <begin position="1"/>
        <end position="30"/>
    </location>
</feature>
<dbReference type="FunFam" id="2.60.40.60:FF:000001">
    <property type="entry name" value="Protocadherin alpha 2"/>
    <property type="match status" value="1"/>
</dbReference>
<dbReference type="PRINTS" id="PR00205">
    <property type="entry name" value="CADHERIN"/>
</dbReference>
<dbReference type="PROSITE" id="PS50268">
    <property type="entry name" value="CADHERIN_2"/>
    <property type="match status" value="6"/>
</dbReference>
<evidence type="ECO:0000256" key="7">
    <source>
        <dbReference type="ARBA" id="ARBA00022889"/>
    </source>
</evidence>
<dbReference type="InterPro" id="IPR020894">
    <property type="entry name" value="Cadherin_CS"/>
</dbReference>
<dbReference type="AlphaFoldDB" id="A0A7K5I7I4"/>
<dbReference type="InterPro" id="IPR013164">
    <property type="entry name" value="Cadherin_N"/>
</dbReference>
<evidence type="ECO:0000256" key="12">
    <source>
        <dbReference type="SAM" id="Phobius"/>
    </source>
</evidence>
<evidence type="ECO:0000259" key="14">
    <source>
        <dbReference type="PROSITE" id="PS50268"/>
    </source>
</evidence>
<dbReference type="GO" id="GO:0007156">
    <property type="term" value="P:homophilic cell adhesion via plasma membrane adhesion molecules"/>
    <property type="evidence" value="ECO:0007669"/>
    <property type="project" value="InterPro"/>
</dbReference>
<dbReference type="FunFam" id="2.60.40.60:FF:000003">
    <property type="entry name" value="Protocadherin alpha 2"/>
    <property type="match status" value="1"/>
</dbReference>
<dbReference type="GO" id="GO:0005886">
    <property type="term" value="C:plasma membrane"/>
    <property type="evidence" value="ECO:0007669"/>
    <property type="project" value="UniProtKB-SubCell"/>
</dbReference>
<dbReference type="Gene3D" id="2.60.40.60">
    <property type="entry name" value="Cadherins"/>
    <property type="match status" value="6"/>
</dbReference>
<feature type="chain" id="PRO_5029658388" evidence="13">
    <location>
        <begin position="31"/>
        <end position="794"/>
    </location>
</feature>
<evidence type="ECO:0000256" key="1">
    <source>
        <dbReference type="ARBA" id="ARBA00004251"/>
    </source>
</evidence>
<keyword evidence="10" id="KW-0325">Glycoprotein</keyword>
<feature type="non-terminal residue" evidence="15">
    <location>
        <position position="794"/>
    </location>
</feature>
<dbReference type="InterPro" id="IPR050174">
    <property type="entry name" value="Protocadherin/Cadherin-CA"/>
</dbReference>
<dbReference type="FunFam" id="2.60.40.60:FF:000006">
    <property type="entry name" value="Protocadherin alpha 2"/>
    <property type="match status" value="1"/>
</dbReference>
<dbReference type="InterPro" id="IPR032455">
    <property type="entry name" value="Cadherin_C"/>
</dbReference>
<dbReference type="InterPro" id="IPR002126">
    <property type="entry name" value="Cadherin-like_dom"/>
</dbReference>
<gene>
    <name evidence="15" type="primary">Pcdhb4_0</name>
    <name evidence="15" type="ORF">CROSUL_R04089</name>
</gene>
<dbReference type="PANTHER" id="PTHR24028:SF118">
    <property type="entry name" value="PROTOCADHERIN BETA-1"/>
    <property type="match status" value="1"/>
</dbReference>
<dbReference type="OrthoDB" id="6252479at2759"/>
<evidence type="ECO:0000256" key="5">
    <source>
        <dbReference type="ARBA" id="ARBA00022737"/>
    </source>
</evidence>
<protein>
    <submittedName>
        <fullName evidence="15">PCDB4 protein</fullName>
    </submittedName>
</protein>
<evidence type="ECO:0000256" key="10">
    <source>
        <dbReference type="ARBA" id="ARBA00023180"/>
    </source>
</evidence>
<dbReference type="PANTHER" id="PTHR24028">
    <property type="entry name" value="CADHERIN-87A"/>
    <property type="match status" value="1"/>
</dbReference>
<keyword evidence="5" id="KW-0677">Repeat</keyword>
<keyword evidence="16" id="KW-1185">Reference proteome</keyword>
<dbReference type="Proteomes" id="UP000549499">
    <property type="component" value="Unassembled WGS sequence"/>
</dbReference>
<sequence length="794" mass="85439">RSLPAGDPAMATARQVLCLFALLSLPRARCQPLRYSVAEEAASGSLVANVAEDAGLAPAQLSARRARLASEDGRQRLRLDRGTGRLVVAERLDREELCGQAPTCTLAFELLLADPLQFLRIEVALTDINDHSPLFPEEQITLKIAENSNAGLRFPIEGARDLDVGSNSVQGYCISPETEYFSVSFGHRADGDQYVDLVLEKPLDREQQAEIGFSLIAVDGGSPPRSGTTQIHVIILDVNDNSPVFKQELYVGQVLENMPEGSVVLSVEASDLDAGPNGDISYQFSQGVGKAPSAFAIDPTSGEIKLTKPLDYEVTEKHELRVRATDGGGLSVICKVLVEVVDVNDNAPEVVESSFSSPLPENASPGTVVALFSVKDRDTGANGKISCLLEDQMSFSLRLAYKNYYELVTVSTLDREETALYILTVTAADSGSPPLTTTHTFTVDISDVNDNAPVFNQSSYTMYVRENNVPTVLVGAVSASDADVGPNAKVRYSLVPAQTTQQPACSCISVNSENGQVFVLRPLDYEQVKQIDVLVCASDAGSPPLSVNVTVRVVVLDENDNVPLVLHPPQDNSPTSSELVPMSAEAGYLVTKVVAVDADSGQNSWLSYHLLKATDPGLFAVGAQSGEVCLKRPVTERDTAKQKLVILVRDNGQPPLSATVTLSAFLLNDFSDVRVPHSNLAMENEDDSLTTYLIIALVFVSLLFLTSMAAFIACKVCKRKELKDGLVLYGASNLQSSLAEAATVGTLPHPYCYEINLTTTSGNSEFKFLKPILPNLPPQHGAMGEDTNNEQDFP</sequence>
<evidence type="ECO:0000256" key="9">
    <source>
        <dbReference type="ARBA" id="ARBA00023136"/>
    </source>
</evidence>
<reference evidence="15 16" key="1">
    <citation type="submission" date="2019-09" db="EMBL/GenBank/DDBJ databases">
        <title>Bird 10,000 Genomes (B10K) Project - Family phase.</title>
        <authorList>
            <person name="Zhang G."/>
        </authorList>
    </citation>
    <scope>NUCLEOTIDE SEQUENCE [LARGE SCALE GENOMIC DNA]</scope>
    <source>
        <strain evidence="15">B10K-DU-003-44</strain>
        <tissue evidence="15">Muscle</tissue>
    </source>
</reference>
<feature type="non-terminal residue" evidence="15">
    <location>
        <position position="1"/>
    </location>
</feature>